<feature type="region of interest" description="Disordered" evidence="1">
    <location>
        <begin position="1"/>
        <end position="75"/>
    </location>
</feature>
<evidence type="ECO:0000256" key="1">
    <source>
        <dbReference type="SAM" id="MobiDB-lite"/>
    </source>
</evidence>
<proteinExistence type="predicted"/>
<reference evidence="2" key="1">
    <citation type="submission" date="2021-03" db="EMBL/GenBank/DDBJ databases">
        <title>Draft genome sequence of rust myrtle Austropuccinia psidii MF-1, a brazilian biotype.</title>
        <authorList>
            <person name="Quecine M.C."/>
            <person name="Pachon D.M.R."/>
            <person name="Bonatelli M.L."/>
            <person name="Correr F.H."/>
            <person name="Franceschini L.M."/>
            <person name="Leite T.F."/>
            <person name="Margarido G.R.A."/>
            <person name="Almeida C.A."/>
            <person name="Ferrarezi J.A."/>
            <person name="Labate C.A."/>
        </authorList>
    </citation>
    <scope>NUCLEOTIDE SEQUENCE</scope>
    <source>
        <strain evidence="2">MF-1</strain>
    </source>
</reference>
<protein>
    <submittedName>
        <fullName evidence="2">Uncharacterized protein</fullName>
    </submittedName>
</protein>
<name>A0A9Q3PR60_9BASI</name>
<dbReference type="Proteomes" id="UP000765509">
    <property type="component" value="Unassembled WGS sequence"/>
</dbReference>
<dbReference type="EMBL" id="AVOT02087492">
    <property type="protein sequence ID" value="MBW0571083.1"/>
    <property type="molecule type" value="Genomic_DNA"/>
</dbReference>
<gene>
    <name evidence="2" type="ORF">O181_110798</name>
</gene>
<feature type="compositionally biased region" description="Polar residues" evidence="1">
    <location>
        <begin position="45"/>
        <end position="60"/>
    </location>
</feature>
<accession>A0A9Q3PR60</accession>
<dbReference type="AlphaFoldDB" id="A0A9Q3PR60"/>
<feature type="region of interest" description="Disordered" evidence="1">
    <location>
        <begin position="152"/>
        <end position="210"/>
    </location>
</feature>
<evidence type="ECO:0000313" key="2">
    <source>
        <dbReference type="EMBL" id="MBW0571083.1"/>
    </source>
</evidence>
<sequence length="255" mass="29064">MSPVHLKNLGFQRNQPEDRKGLSRTRRPGRGHLEHSGGLQETEGNHTLSAIQFPIQQEPQSRGLERHGSSFSAPPTPQRFISMEHGQEEVQLGIPLGRTWSKFPEDFYQTDGLRSPYYTPKAHKKQAKSALQWLYTIEKPTDQWPRVTILHNPRKFPGGEKNTRAKTRPPSARGREVRPNDPEAVGFGEKSPQEPEVVENNSRVSIPNKRNINPTQIEHNVFTPESNLNGDALWLQMSQFAEQTRKQFAELEASH</sequence>
<keyword evidence="3" id="KW-1185">Reference proteome</keyword>
<organism evidence="2 3">
    <name type="scientific">Austropuccinia psidii MF-1</name>
    <dbReference type="NCBI Taxonomy" id="1389203"/>
    <lineage>
        <taxon>Eukaryota</taxon>
        <taxon>Fungi</taxon>
        <taxon>Dikarya</taxon>
        <taxon>Basidiomycota</taxon>
        <taxon>Pucciniomycotina</taxon>
        <taxon>Pucciniomycetes</taxon>
        <taxon>Pucciniales</taxon>
        <taxon>Sphaerophragmiaceae</taxon>
        <taxon>Austropuccinia</taxon>
    </lineage>
</organism>
<feature type="compositionally biased region" description="Polar residues" evidence="1">
    <location>
        <begin position="199"/>
        <end position="210"/>
    </location>
</feature>
<evidence type="ECO:0000313" key="3">
    <source>
        <dbReference type="Proteomes" id="UP000765509"/>
    </source>
</evidence>
<comment type="caution">
    <text evidence="2">The sequence shown here is derived from an EMBL/GenBank/DDBJ whole genome shotgun (WGS) entry which is preliminary data.</text>
</comment>